<dbReference type="STRING" id="70996.SE18_23175"/>
<organism evidence="2 3">
    <name type="scientific">Herpetosiphon geysericola</name>
    <dbReference type="NCBI Taxonomy" id="70996"/>
    <lineage>
        <taxon>Bacteria</taxon>
        <taxon>Bacillati</taxon>
        <taxon>Chloroflexota</taxon>
        <taxon>Chloroflexia</taxon>
        <taxon>Herpetosiphonales</taxon>
        <taxon>Herpetosiphonaceae</taxon>
        <taxon>Herpetosiphon</taxon>
    </lineage>
</organism>
<dbReference type="PROSITE" id="PS50819">
    <property type="entry name" value="INTEIN_ENDONUCLEASE"/>
    <property type="match status" value="1"/>
</dbReference>
<accession>A0A0N8GPQ1</accession>
<dbReference type="RefSeq" id="WP_054536834.1">
    <property type="nucleotide sequence ID" value="NZ_LGKP01000035.1"/>
</dbReference>
<dbReference type="GO" id="GO:0004519">
    <property type="term" value="F:endonuclease activity"/>
    <property type="evidence" value="ECO:0007669"/>
    <property type="project" value="InterPro"/>
</dbReference>
<protein>
    <recommendedName>
        <fullName evidence="1">DOD-type homing endonuclease domain-containing protein</fullName>
    </recommendedName>
</protein>
<keyword evidence="3" id="KW-1185">Reference proteome</keyword>
<reference evidence="2 3" key="1">
    <citation type="submission" date="2015-07" db="EMBL/GenBank/DDBJ databases">
        <title>Whole genome sequence of Herpetosiphon geysericola DSM 7119.</title>
        <authorList>
            <person name="Hemp J."/>
            <person name="Ward L.M."/>
            <person name="Pace L.A."/>
            <person name="Fischer W.W."/>
        </authorList>
    </citation>
    <scope>NUCLEOTIDE SEQUENCE [LARGE SCALE GENOMIC DNA]</scope>
    <source>
        <strain evidence="2 3">DSM 7119</strain>
    </source>
</reference>
<dbReference type="InterPro" id="IPR004042">
    <property type="entry name" value="Intein_endonuc_central"/>
</dbReference>
<proteinExistence type="predicted"/>
<gene>
    <name evidence="2" type="ORF">SE18_23175</name>
</gene>
<feature type="domain" description="DOD-type homing endonuclease" evidence="1">
    <location>
        <begin position="21"/>
        <end position="157"/>
    </location>
</feature>
<dbReference type="InterPro" id="IPR027434">
    <property type="entry name" value="Homing_endonucl"/>
</dbReference>
<sequence length="231" mass="26322">MARPAASNPFFRTWSPTMAYVLGYWWADGYMRIHSRNGGHLVQIASIDIEHLQTIANTMGATAALRQVRKESSCHEMVICNQGLYHDLLNLGGIPNKSHVIGFPNVPTEYLVDFIRGFIDGDGTLVWNGDRPVIQIYSGSQQLLLETGRYIELMTGIPAPNISHNRNNYYIKWSTIRAKCLAIWLYRNNNGLMLARKAAIAQQFEQWQPKKSPERGTITEKMRLHFANYLP</sequence>
<dbReference type="Proteomes" id="UP000050277">
    <property type="component" value="Unassembled WGS sequence"/>
</dbReference>
<dbReference type="Gene3D" id="3.10.28.10">
    <property type="entry name" value="Homing endonucleases"/>
    <property type="match status" value="1"/>
</dbReference>
<dbReference type="AlphaFoldDB" id="A0A0N8GPQ1"/>
<dbReference type="EMBL" id="LGKP01000035">
    <property type="protein sequence ID" value="KPL81522.1"/>
    <property type="molecule type" value="Genomic_DNA"/>
</dbReference>
<comment type="caution">
    <text evidence="2">The sequence shown here is derived from an EMBL/GenBank/DDBJ whole genome shotgun (WGS) entry which is preliminary data.</text>
</comment>
<evidence type="ECO:0000259" key="1">
    <source>
        <dbReference type="PROSITE" id="PS50819"/>
    </source>
</evidence>
<name>A0A0N8GPQ1_9CHLR</name>
<dbReference type="OrthoDB" id="961985at2"/>
<dbReference type="SUPFAM" id="SSF55608">
    <property type="entry name" value="Homing endonucleases"/>
    <property type="match status" value="2"/>
</dbReference>
<evidence type="ECO:0000313" key="3">
    <source>
        <dbReference type="Proteomes" id="UP000050277"/>
    </source>
</evidence>
<evidence type="ECO:0000313" key="2">
    <source>
        <dbReference type="EMBL" id="KPL81522.1"/>
    </source>
</evidence>